<dbReference type="Proteomes" id="UP000230184">
    <property type="component" value="Unassembled WGS sequence"/>
</dbReference>
<dbReference type="AlphaFoldDB" id="A0A2M6YVF1"/>
<dbReference type="EMBL" id="PEWY01000032">
    <property type="protein sequence ID" value="PIU37382.1"/>
    <property type="molecule type" value="Genomic_DNA"/>
</dbReference>
<proteinExistence type="predicted"/>
<reference evidence="2" key="1">
    <citation type="submission" date="2017-09" db="EMBL/GenBank/DDBJ databases">
        <title>Depth-based differentiation of microbial function through sediment-hosted aquifers and enrichment of novel symbionts in the deep terrestrial subsurface.</title>
        <authorList>
            <person name="Probst A.J."/>
            <person name="Ladd B."/>
            <person name="Jarett J.K."/>
            <person name="Geller-Mcgrath D.E."/>
            <person name="Sieber C.M.K."/>
            <person name="Emerson J.B."/>
            <person name="Anantharaman K."/>
            <person name="Thomas B.C."/>
            <person name="Malmstrom R."/>
            <person name="Stieglmeier M."/>
            <person name="Klingl A."/>
            <person name="Woyke T."/>
            <person name="Ryan C.M."/>
            <person name="Banfield J.F."/>
        </authorList>
    </citation>
    <scope>NUCLEOTIDE SEQUENCE [LARGE SCALE GENOMIC DNA]</scope>
</reference>
<dbReference type="Pfam" id="PF12441">
    <property type="entry name" value="CopG_antitoxin"/>
    <property type="match status" value="1"/>
</dbReference>
<evidence type="ECO:0000313" key="1">
    <source>
        <dbReference type="EMBL" id="PIU37382.1"/>
    </source>
</evidence>
<gene>
    <name evidence="1" type="ORF">COT02_01200</name>
</gene>
<organism evidence="1 2">
    <name type="scientific">Candidatus Roizmanbacteria bacterium CG07_land_8_20_14_0_80_34_15</name>
    <dbReference type="NCBI Taxonomy" id="1974849"/>
    <lineage>
        <taxon>Bacteria</taxon>
        <taxon>Candidatus Roizmaniibacteriota</taxon>
    </lineage>
</organism>
<feature type="non-terminal residue" evidence="1">
    <location>
        <position position="63"/>
    </location>
</feature>
<protein>
    <submittedName>
        <fullName evidence="1">Uncharacterized protein</fullName>
    </submittedName>
</protein>
<sequence>MKKILKLPKFKNEDEERDFWAKIDLTDYFDADDFEEVSFPNLKPTTRSISIRIPEYLLGHLKE</sequence>
<name>A0A2M6YVF1_9BACT</name>
<comment type="caution">
    <text evidence="1">The sequence shown here is derived from an EMBL/GenBank/DDBJ whole genome shotgun (WGS) entry which is preliminary data.</text>
</comment>
<accession>A0A2M6YVF1</accession>
<dbReference type="InterPro" id="IPR022148">
    <property type="entry name" value="CopG_antitoxin"/>
</dbReference>
<evidence type="ECO:0000313" key="2">
    <source>
        <dbReference type="Proteomes" id="UP000230184"/>
    </source>
</evidence>